<dbReference type="InterPro" id="IPR036291">
    <property type="entry name" value="NAD(P)-bd_dom_sf"/>
</dbReference>
<dbReference type="RefSeq" id="WP_004074384.1">
    <property type="nucleotide sequence ID" value="NZ_CM001488.1"/>
</dbReference>
<reference evidence="1 2" key="1">
    <citation type="submission" date="2011-09" db="EMBL/GenBank/DDBJ databases">
        <authorList>
            <consortium name="US DOE Joint Genome Institute (JGI-PGF)"/>
            <person name="Lucas S."/>
            <person name="Han J."/>
            <person name="Lapidus A."/>
            <person name="Cheng J.-F."/>
            <person name="Goodwin L."/>
            <person name="Pitluck S."/>
            <person name="Peters L."/>
            <person name="Land M.L."/>
            <person name="Hauser L."/>
            <person name="Orellana R."/>
            <person name="Lovley D."/>
            <person name="Woyke T.J."/>
        </authorList>
    </citation>
    <scope>NUCLEOTIDE SEQUENCE [LARGE SCALE GENOMIC DNA]</scope>
    <source>
        <strain evidence="1 2">2ac9</strain>
    </source>
</reference>
<dbReference type="OrthoDB" id="9803111at2"/>
<accession>I5B5J1</accession>
<dbReference type="eggNOG" id="COG1086">
    <property type="taxonomic scope" value="Bacteria"/>
</dbReference>
<name>I5B5J1_9BACT</name>
<dbReference type="EMBL" id="CM001488">
    <property type="protein sequence ID" value="EIM64754.1"/>
    <property type="molecule type" value="Genomic_DNA"/>
</dbReference>
<keyword evidence="2" id="KW-1185">Reference proteome</keyword>
<dbReference type="HOGENOM" id="CLU_035602_0_0_7"/>
<dbReference type="AlphaFoldDB" id="I5B5J1"/>
<organism evidence="1 2">
    <name type="scientific">Desulfobacter postgatei 2ac9</name>
    <dbReference type="NCBI Taxonomy" id="879212"/>
    <lineage>
        <taxon>Bacteria</taxon>
        <taxon>Pseudomonadati</taxon>
        <taxon>Thermodesulfobacteriota</taxon>
        <taxon>Desulfobacteria</taxon>
        <taxon>Desulfobacterales</taxon>
        <taxon>Desulfobacteraceae</taxon>
        <taxon>Desulfobacter</taxon>
    </lineage>
</organism>
<reference evidence="1 2" key="2">
    <citation type="submission" date="2012-02" db="EMBL/GenBank/DDBJ databases">
        <title>Improved High-Quality Draft sequence of Desulfobacter postgatei 2ac9.</title>
        <authorList>
            <consortium name="US DOE Joint Genome Institute"/>
            <person name="Lucas S."/>
            <person name="Han J."/>
            <person name="Lapidus A."/>
            <person name="Cheng J.-F."/>
            <person name="Goodwin L."/>
            <person name="Pitluck S."/>
            <person name="Peters L."/>
            <person name="Ovchinnikova G."/>
            <person name="Held B."/>
            <person name="Detter J.C."/>
            <person name="Han C."/>
            <person name="Tapia R."/>
            <person name="Land M."/>
            <person name="Hauser L."/>
            <person name="Kyrpides N."/>
            <person name="Ivanova N."/>
            <person name="Pagani I."/>
            <person name="Orellana R."/>
            <person name="Lovley D."/>
            <person name="Woyke T."/>
        </authorList>
    </citation>
    <scope>NUCLEOTIDE SEQUENCE [LARGE SCALE GENOMIC DNA]</scope>
    <source>
        <strain evidence="1 2">2ac9</strain>
    </source>
</reference>
<dbReference type="SUPFAM" id="SSF51735">
    <property type="entry name" value="NAD(P)-binding Rossmann-fold domains"/>
    <property type="match status" value="1"/>
</dbReference>
<gene>
    <name evidence="1" type="ORF">DespoDRAFT_02937</name>
</gene>
<sequence length="415" mass="47188">MDISNQRILVIGGSGLVGKAICRSLLSHPEQQPAAITITGRSSSRIEKTLDELKALSATTEFSGITGDIFCRSAFKDMGRKTILSQRETRERYLRDIIDPLNQEILNESYLYRMIQEERPNIVIDSVNTATAIAYQDLFSESRCLLKEVQTVKSAVDDRLLEKIEFETLSEEGLMEMITPEDIANEVLQCLQGGNSGHDIVSALDSSILGPTFRGGYMRERALESLRYLEKKYDVPSIAFENLGPPKLAKLLYEIFIIEKHINLLEPIKMDEKTLSERCVQTITDDSFLRQSSLSVGLAIVLPGNKILRGEQLAIPSQWEYPEKGKVSLQQFNQFADKGWIDLRPTNMKVWIDRLHELQKEIASPKEETTHEKEETGSNTIRNQRFWQQAVEKGNLGSFISWIFLKEDNGERIKK</sequence>
<dbReference type="Gene3D" id="3.40.50.720">
    <property type="entry name" value="NAD(P)-binding Rossmann-like Domain"/>
    <property type="match status" value="1"/>
</dbReference>
<evidence type="ECO:0000313" key="1">
    <source>
        <dbReference type="EMBL" id="EIM64754.1"/>
    </source>
</evidence>
<proteinExistence type="predicted"/>
<dbReference type="STRING" id="879212.DespoDRAFT_02937"/>
<dbReference type="Proteomes" id="UP000005778">
    <property type="component" value="Chromosome"/>
</dbReference>
<protein>
    <submittedName>
        <fullName evidence="1">Uncharacterized protein</fullName>
    </submittedName>
</protein>
<evidence type="ECO:0000313" key="2">
    <source>
        <dbReference type="Proteomes" id="UP000005778"/>
    </source>
</evidence>